<evidence type="ECO:0000256" key="2">
    <source>
        <dbReference type="ARBA" id="ARBA00006162"/>
    </source>
</evidence>
<evidence type="ECO:0000256" key="7">
    <source>
        <dbReference type="SAM" id="Phobius"/>
    </source>
</evidence>
<evidence type="ECO:0000256" key="3">
    <source>
        <dbReference type="ARBA" id="ARBA00022475"/>
    </source>
</evidence>
<dbReference type="Pfam" id="PF19053">
    <property type="entry name" value="EccD"/>
    <property type="match status" value="1"/>
</dbReference>
<feature type="transmembrane region" description="Helical" evidence="7">
    <location>
        <begin position="125"/>
        <end position="144"/>
    </location>
</feature>
<dbReference type="Gene3D" id="3.10.20.90">
    <property type="entry name" value="Phosphatidylinositol 3-kinase Catalytic Subunit, Chain A, domain 1"/>
    <property type="match status" value="1"/>
</dbReference>
<keyword evidence="5 7" id="KW-1133">Transmembrane helix</keyword>
<name>A0A439DX49_9MYCO</name>
<reference evidence="9 10" key="1">
    <citation type="submission" date="2013-06" db="EMBL/GenBank/DDBJ databases">
        <title>The draft sequence of the Mycobacterium elephantis genome.</title>
        <authorList>
            <person name="Pettersson F.B."/>
            <person name="Das S."/>
            <person name="Dasgupta S."/>
            <person name="Bhattacharya A."/>
            <person name="Kirsebom L.A."/>
        </authorList>
    </citation>
    <scope>NUCLEOTIDE SEQUENCE [LARGE SCALE GENOMIC DNA]</scope>
    <source>
        <strain evidence="9 10">DSM 44368</strain>
    </source>
</reference>
<organism evidence="9 10">
    <name type="scientific">Mycolicibacterium elephantis DSM 44368</name>
    <dbReference type="NCBI Taxonomy" id="1335622"/>
    <lineage>
        <taxon>Bacteria</taxon>
        <taxon>Bacillati</taxon>
        <taxon>Actinomycetota</taxon>
        <taxon>Actinomycetes</taxon>
        <taxon>Mycobacteriales</taxon>
        <taxon>Mycobacteriaceae</taxon>
        <taxon>Mycolicibacterium</taxon>
    </lineage>
</organism>
<evidence type="ECO:0000256" key="6">
    <source>
        <dbReference type="ARBA" id="ARBA00023136"/>
    </source>
</evidence>
<feature type="domain" description="EccD-like transmembrane" evidence="8">
    <location>
        <begin position="129"/>
        <end position="450"/>
    </location>
</feature>
<feature type="transmembrane region" description="Helical" evidence="7">
    <location>
        <begin position="230"/>
        <end position="253"/>
    </location>
</feature>
<feature type="transmembrane region" description="Helical" evidence="7">
    <location>
        <begin position="424"/>
        <end position="447"/>
    </location>
</feature>
<dbReference type="NCBIfam" id="TIGR03920">
    <property type="entry name" value="T7SS_EccD"/>
    <property type="match status" value="1"/>
</dbReference>
<gene>
    <name evidence="9" type="ORF">MELE44368_14515</name>
</gene>
<dbReference type="GO" id="GO:0005886">
    <property type="term" value="C:plasma membrane"/>
    <property type="evidence" value="ECO:0007669"/>
    <property type="project" value="UniProtKB-SubCell"/>
</dbReference>
<dbReference type="RefSeq" id="WP_128107784.1">
    <property type="nucleotide sequence ID" value="NZ_ATDN01000007.1"/>
</dbReference>
<feature type="transmembrane region" description="Helical" evidence="7">
    <location>
        <begin position="393"/>
        <end position="412"/>
    </location>
</feature>
<dbReference type="InterPro" id="IPR024962">
    <property type="entry name" value="YukD-like"/>
</dbReference>
<comment type="caution">
    <text evidence="9">The sequence shown here is derived from an EMBL/GenBank/DDBJ whole genome shotgun (WGS) entry which is preliminary data.</text>
</comment>
<evidence type="ECO:0000256" key="4">
    <source>
        <dbReference type="ARBA" id="ARBA00022692"/>
    </source>
</evidence>
<comment type="similarity">
    <text evidence="2">Belongs to the EccD/Snm4 family.</text>
</comment>
<evidence type="ECO:0000259" key="8">
    <source>
        <dbReference type="Pfam" id="PF19053"/>
    </source>
</evidence>
<feature type="transmembrane region" description="Helical" evidence="7">
    <location>
        <begin position="366"/>
        <end position="387"/>
    </location>
</feature>
<evidence type="ECO:0000256" key="1">
    <source>
        <dbReference type="ARBA" id="ARBA00004651"/>
    </source>
</evidence>
<dbReference type="InterPro" id="IPR044049">
    <property type="entry name" value="EccD_transm"/>
</dbReference>
<comment type="subcellular location">
    <subcellularLocation>
        <location evidence="1">Cell membrane</location>
        <topology evidence="1">Multi-pass membrane protein</topology>
    </subcellularLocation>
</comment>
<keyword evidence="4 7" id="KW-0812">Transmembrane</keyword>
<feature type="transmembrane region" description="Helical" evidence="7">
    <location>
        <begin position="177"/>
        <end position="198"/>
    </location>
</feature>
<evidence type="ECO:0000313" key="9">
    <source>
        <dbReference type="EMBL" id="RWA21903.1"/>
    </source>
</evidence>
<sequence length="453" mass="45371">MTVRGELRGDAMRNGLCRLTVQHDRDDGFHEVDLALPCGIRLCQLMPSIVDLAHGAIAAETGIRWRLVRIDGAPLDESMTLEQNDIDDGAMLLLTTAAPPAPVWSPGDVGLLAAQLTESGEPSTLLPVTGALAAATLSAAALGWPGTSTTSRLVTAAGVAVVAAVAAVVTDRAHTGGAVASALSVTAVMFAAATGYVAVPAGPAAAHVLLSSAAALSMSTVLLRLTRCATVWLTTIATTAALTAAVTGAAAGWRLPPSTIGASLAAVSLAAMALAPRISMLVTGVGPAPPGDEEQVIDGDRVSQAHRALTGMVVGTTATATLGCALLTFEALAGHTAKLNSALFVAVMAVVLLLRTRTHVDPTRRTALGVGGIVLAACCFAIAAAAMPAQSHWLSLLAAAAGAAGLGRSIGLTPGPLLRRAVEVAEYVAVAAVVPLACWVAGVYGGVRAMGLA</sequence>
<feature type="transmembrane region" description="Helical" evidence="7">
    <location>
        <begin position="204"/>
        <end position="223"/>
    </location>
</feature>
<dbReference type="Pfam" id="PF08817">
    <property type="entry name" value="YukD"/>
    <property type="match status" value="1"/>
</dbReference>
<evidence type="ECO:0000256" key="5">
    <source>
        <dbReference type="ARBA" id="ARBA00022989"/>
    </source>
</evidence>
<feature type="transmembrane region" description="Helical" evidence="7">
    <location>
        <begin position="150"/>
        <end position="170"/>
    </location>
</feature>
<accession>A0A439DX49</accession>
<feature type="transmembrane region" description="Helical" evidence="7">
    <location>
        <begin position="335"/>
        <end position="354"/>
    </location>
</feature>
<proteinExistence type="inferred from homology"/>
<keyword evidence="3" id="KW-1003">Cell membrane</keyword>
<dbReference type="AlphaFoldDB" id="A0A439DX49"/>
<evidence type="ECO:0000313" key="10">
    <source>
        <dbReference type="Proteomes" id="UP000287177"/>
    </source>
</evidence>
<keyword evidence="10" id="KW-1185">Reference proteome</keyword>
<dbReference type="Proteomes" id="UP000287177">
    <property type="component" value="Unassembled WGS sequence"/>
</dbReference>
<dbReference type="EMBL" id="ATDN01000007">
    <property type="protein sequence ID" value="RWA21903.1"/>
    <property type="molecule type" value="Genomic_DNA"/>
</dbReference>
<keyword evidence="6 7" id="KW-0472">Membrane</keyword>
<dbReference type="InterPro" id="IPR006707">
    <property type="entry name" value="T7SS_EccD"/>
</dbReference>
<protein>
    <recommendedName>
        <fullName evidence="8">EccD-like transmembrane domain-containing protein</fullName>
    </recommendedName>
</protein>